<dbReference type="GO" id="GO:0031071">
    <property type="term" value="F:cysteine desulfurase activity"/>
    <property type="evidence" value="ECO:0007669"/>
    <property type="project" value="UniProtKB-EC"/>
</dbReference>
<dbReference type="GO" id="GO:0046872">
    <property type="term" value="F:metal ion binding"/>
    <property type="evidence" value="ECO:0007669"/>
    <property type="project" value="UniProtKB-KW"/>
</dbReference>
<dbReference type="Pfam" id="PF00266">
    <property type="entry name" value="Aminotran_5"/>
    <property type="match status" value="1"/>
</dbReference>
<keyword evidence="3" id="KW-0808">Transferase</keyword>
<evidence type="ECO:0000256" key="1">
    <source>
        <dbReference type="ARBA" id="ARBA00001933"/>
    </source>
</evidence>
<organism evidence="10 11">
    <name type="scientific">Lancefieldella rimae</name>
    <dbReference type="NCBI Taxonomy" id="1383"/>
    <lineage>
        <taxon>Bacteria</taxon>
        <taxon>Bacillati</taxon>
        <taxon>Actinomycetota</taxon>
        <taxon>Coriobacteriia</taxon>
        <taxon>Coriobacteriales</taxon>
        <taxon>Atopobiaceae</taxon>
        <taxon>Lancefieldella</taxon>
    </lineage>
</organism>
<dbReference type="InterPro" id="IPR015424">
    <property type="entry name" value="PyrdxlP-dep_Trfase"/>
</dbReference>
<evidence type="ECO:0000256" key="5">
    <source>
        <dbReference type="ARBA" id="ARBA00022898"/>
    </source>
</evidence>
<reference evidence="10" key="1">
    <citation type="submission" date="2020-04" db="EMBL/GenBank/DDBJ databases">
        <title>Deep metagenomics examines the oral microbiome during advanced dental caries in children, revealing novel taxa and co-occurrences with host molecules.</title>
        <authorList>
            <person name="Baker J.L."/>
            <person name="Morton J.T."/>
            <person name="Dinis M."/>
            <person name="Alvarez R."/>
            <person name="Tran N.C."/>
            <person name="Knight R."/>
            <person name="Edlund A."/>
        </authorList>
    </citation>
    <scope>NUCLEOTIDE SEQUENCE</scope>
    <source>
        <strain evidence="10">JCVI_38_bin.5</strain>
    </source>
</reference>
<dbReference type="SUPFAM" id="SSF53383">
    <property type="entry name" value="PLP-dependent transferases"/>
    <property type="match status" value="1"/>
</dbReference>
<evidence type="ECO:0000256" key="3">
    <source>
        <dbReference type="ARBA" id="ARBA00022679"/>
    </source>
</evidence>
<dbReference type="InterPro" id="IPR000192">
    <property type="entry name" value="Aminotrans_V_dom"/>
</dbReference>
<dbReference type="Gene3D" id="3.40.640.10">
    <property type="entry name" value="Type I PLP-dependent aspartate aminotransferase-like (Major domain)"/>
    <property type="match status" value="1"/>
</dbReference>
<dbReference type="AlphaFoldDB" id="A0A930YP88"/>
<evidence type="ECO:0000256" key="8">
    <source>
        <dbReference type="ARBA" id="ARBA00050776"/>
    </source>
</evidence>
<dbReference type="PANTHER" id="PTHR11601:SF34">
    <property type="entry name" value="CYSTEINE DESULFURASE"/>
    <property type="match status" value="1"/>
</dbReference>
<evidence type="ECO:0000256" key="7">
    <source>
        <dbReference type="ARBA" id="ARBA00023014"/>
    </source>
</evidence>
<evidence type="ECO:0000259" key="9">
    <source>
        <dbReference type="Pfam" id="PF00266"/>
    </source>
</evidence>
<dbReference type="Gene3D" id="1.10.260.50">
    <property type="match status" value="1"/>
</dbReference>
<comment type="similarity">
    <text evidence="2">Belongs to the class-V pyridoxal-phosphate-dependent aminotransferase family. NifS/IscS subfamily.</text>
</comment>
<dbReference type="Gene3D" id="3.90.1150.10">
    <property type="entry name" value="Aspartate Aminotransferase, domain 1"/>
    <property type="match status" value="1"/>
</dbReference>
<comment type="catalytic activity">
    <reaction evidence="8">
        <text>(sulfur carrier)-H + L-cysteine = (sulfur carrier)-SH + L-alanine</text>
        <dbReference type="Rhea" id="RHEA:43892"/>
        <dbReference type="Rhea" id="RHEA-COMP:14737"/>
        <dbReference type="Rhea" id="RHEA-COMP:14739"/>
        <dbReference type="ChEBI" id="CHEBI:29917"/>
        <dbReference type="ChEBI" id="CHEBI:35235"/>
        <dbReference type="ChEBI" id="CHEBI:57972"/>
        <dbReference type="ChEBI" id="CHEBI:64428"/>
        <dbReference type="EC" id="2.8.1.7"/>
    </reaction>
</comment>
<evidence type="ECO:0000313" key="10">
    <source>
        <dbReference type="EMBL" id="MBF4807394.1"/>
    </source>
</evidence>
<dbReference type="InterPro" id="IPR015421">
    <property type="entry name" value="PyrdxlP-dep_Trfase_major"/>
</dbReference>
<evidence type="ECO:0000256" key="2">
    <source>
        <dbReference type="ARBA" id="ARBA00006490"/>
    </source>
</evidence>
<dbReference type="GO" id="GO:0051536">
    <property type="term" value="F:iron-sulfur cluster binding"/>
    <property type="evidence" value="ECO:0007669"/>
    <property type="project" value="UniProtKB-KW"/>
</dbReference>
<accession>A0A930YP88</accession>
<dbReference type="InterPro" id="IPR016454">
    <property type="entry name" value="Cysteine_dSase"/>
</dbReference>
<gene>
    <name evidence="10" type="ORF">HXK26_01670</name>
</gene>
<keyword evidence="6" id="KW-0408">Iron</keyword>
<proteinExistence type="inferred from homology"/>
<name>A0A930YP88_9ACTN</name>
<keyword evidence="4" id="KW-0479">Metal-binding</keyword>
<dbReference type="EMBL" id="JABZGW010000039">
    <property type="protein sequence ID" value="MBF4807394.1"/>
    <property type="molecule type" value="Genomic_DNA"/>
</dbReference>
<evidence type="ECO:0000313" key="11">
    <source>
        <dbReference type="Proteomes" id="UP000698335"/>
    </source>
</evidence>
<dbReference type="PANTHER" id="PTHR11601">
    <property type="entry name" value="CYSTEINE DESULFURYLASE FAMILY MEMBER"/>
    <property type="match status" value="1"/>
</dbReference>
<dbReference type="Proteomes" id="UP000698335">
    <property type="component" value="Unassembled WGS sequence"/>
</dbReference>
<comment type="cofactor">
    <cofactor evidence="1">
        <name>pyridoxal 5'-phosphate</name>
        <dbReference type="ChEBI" id="CHEBI:597326"/>
    </cofactor>
</comment>
<evidence type="ECO:0000256" key="4">
    <source>
        <dbReference type="ARBA" id="ARBA00022723"/>
    </source>
</evidence>
<keyword evidence="5" id="KW-0663">Pyridoxal phosphate</keyword>
<sequence length="382" mass="40727">MPYLYLDYAASAPTRPSALLAEKTYENSAFAGVNPNSLHTLGRQAARALDAARKDLAQAAGGGFRAPDVIFTSGGTEGNNLALLGIAEGVRQKDHTRTVVVISAIEHESVLDTAPVLRDRGFDVRIVKPNRQGKIEPQALSELFDASVALVSIMYANNETGVIQPIRELSQMAHQYGAFFHTDAVQAFGRIALHLDDVDALTITAHKLGGPIGIGAELIRSRTPLRPQSYGGGQEQGRRHGTQAVRGALAFAAVARECTERLSATQNTVSTRADHLYQRLCASRKIEPTTSTVIGDDHLPGTVSILVPSMDSESLVLALDQAGFEVSAGSACSSGSLEPSHVLSAMGISRQKALGSLRISFDERVSEEELESFAETLLGLVE</sequence>
<dbReference type="InterPro" id="IPR015422">
    <property type="entry name" value="PyrdxlP-dep_Trfase_small"/>
</dbReference>
<keyword evidence="7" id="KW-0411">Iron-sulfur</keyword>
<protein>
    <submittedName>
        <fullName evidence="10">Cysteine desulfurase</fullName>
    </submittedName>
</protein>
<evidence type="ECO:0000256" key="6">
    <source>
        <dbReference type="ARBA" id="ARBA00023004"/>
    </source>
</evidence>
<comment type="caution">
    <text evidence="10">The sequence shown here is derived from an EMBL/GenBank/DDBJ whole genome shotgun (WGS) entry which is preliminary data.</text>
</comment>
<dbReference type="PIRSF" id="PIRSF005572">
    <property type="entry name" value="NifS"/>
    <property type="match status" value="1"/>
</dbReference>
<feature type="domain" description="Aminotransferase class V" evidence="9">
    <location>
        <begin position="5"/>
        <end position="373"/>
    </location>
</feature>